<gene>
    <name evidence="2" type="ORF">B0H16DRAFT_1723134</name>
</gene>
<evidence type="ECO:0000313" key="2">
    <source>
        <dbReference type="EMBL" id="KAJ7753516.1"/>
    </source>
</evidence>
<accession>A0AAD7J206</accession>
<protein>
    <submittedName>
        <fullName evidence="2">Uncharacterized protein</fullName>
    </submittedName>
</protein>
<dbReference type="EMBL" id="JARKIB010000055">
    <property type="protein sequence ID" value="KAJ7753516.1"/>
    <property type="molecule type" value="Genomic_DNA"/>
</dbReference>
<evidence type="ECO:0000313" key="3">
    <source>
        <dbReference type="Proteomes" id="UP001215598"/>
    </source>
</evidence>
<comment type="caution">
    <text evidence="2">The sequence shown here is derived from an EMBL/GenBank/DDBJ whole genome shotgun (WGS) entry which is preliminary data.</text>
</comment>
<dbReference type="Proteomes" id="UP001215598">
    <property type="component" value="Unassembled WGS sequence"/>
</dbReference>
<feature type="compositionally biased region" description="Polar residues" evidence="1">
    <location>
        <begin position="437"/>
        <end position="446"/>
    </location>
</feature>
<name>A0AAD7J206_9AGAR</name>
<evidence type="ECO:0000256" key="1">
    <source>
        <dbReference type="SAM" id="MobiDB-lite"/>
    </source>
</evidence>
<dbReference type="AlphaFoldDB" id="A0AAD7J206"/>
<feature type="compositionally biased region" description="Low complexity" evidence="1">
    <location>
        <begin position="405"/>
        <end position="415"/>
    </location>
</feature>
<organism evidence="2 3">
    <name type="scientific">Mycena metata</name>
    <dbReference type="NCBI Taxonomy" id="1033252"/>
    <lineage>
        <taxon>Eukaryota</taxon>
        <taxon>Fungi</taxon>
        <taxon>Dikarya</taxon>
        <taxon>Basidiomycota</taxon>
        <taxon>Agaricomycotina</taxon>
        <taxon>Agaricomycetes</taxon>
        <taxon>Agaricomycetidae</taxon>
        <taxon>Agaricales</taxon>
        <taxon>Marasmiineae</taxon>
        <taxon>Mycenaceae</taxon>
        <taxon>Mycena</taxon>
    </lineage>
</organism>
<feature type="region of interest" description="Disordered" evidence="1">
    <location>
        <begin position="427"/>
        <end position="446"/>
    </location>
</feature>
<keyword evidence="3" id="KW-1185">Reference proteome</keyword>
<reference evidence="2" key="1">
    <citation type="submission" date="2023-03" db="EMBL/GenBank/DDBJ databases">
        <title>Massive genome expansion in bonnet fungi (Mycena s.s.) driven by repeated elements and novel gene families across ecological guilds.</title>
        <authorList>
            <consortium name="Lawrence Berkeley National Laboratory"/>
            <person name="Harder C.B."/>
            <person name="Miyauchi S."/>
            <person name="Viragh M."/>
            <person name="Kuo A."/>
            <person name="Thoen E."/>
            <person name="Andreopoulos B."/>
            <person name="Lu D."/>
            <person name="Skrede I."/>
            <person name="Drula E."/>
            <person name="Henrissat B."/>
            <person name="Morin E."/>
            <person name="Kohler A."/>
            <person name="Barry K."/>
            <person name="LaButti K."/>
            <person name="Morin E."/>
            <person name="Salamov A."/>
            <person name="Lipzen A."/>
            <person name="Mereny Z."/>
            <person name="Hegedus B."/>
            <person name="Baldrian P."/>
            <person name="Stursova M."/>
            <person name="Weitz H."/>
            <person name="Taylor A."/>
            <person name="Grigoriev I.V."/>
            <person name="Nagy L.G."/>
            <person name="Martin F."/>
            <person name="Kauserud H."/>
        </authorList>
    </citation>
    <scope>NUCLEOTIDE SEQUENCE</scope>
    <source>
        <strain evidence="2">CBHHK182m</strain>
    </source>
</reference>
<proteinExistence type="predicted"/>
<feature type="region of interest" description="Disordered" evidence="1">
    <location>
        <begin position="397"/>
        <end position="416"/>
    </location>
</feature>
<sequence>MRSDHIAPATAPPPRPPYLDAQYRVLCQCSSPPPASSYPLRTRRPRVLLDDNSLVASQSARMTIWQMKTDADMTVSGFRRTTSALMRSSSTFYLHTFHYSPSPVMPRPPPVQLAADSVVAPARCPRRLLDDSSLVASGRTERILVLRRLRATTSTSSSPGCASNPRTTGFSAAFSSRISSECTGRRLLRQSPYSVAVTIVLAILMYVKDLLPHLAHAVHYYTHLVLRPPRMQVAAMGVHALGVLAFPSEAVIIASEHIASDVVLLVCASPYTSSCPAGPATHPPQLPLAVPADWPGGELKSCQCAPLRAGRTSESQRCLPARVGVPLRSRHRPHCLERWVDVLVPRQWEFDAGLLGSSTARRVDHRFSVLSSTASGLVVVVWTHLSFADGLRDLESTTRSHSHTHSPTSLTPHPSRIYPCIQVHPARRTDAPPVSGENPNHLSTPRVSRHDERAVWWVDHRDHLLVPQTLDAGVAQASPCAGIHPFIPGPGEDPDPRSADLCLSAQLGWSRRVYLGHFPPPGSRMGLRMLDVGDE</sequence>